<dbReference type="AlphaFoldDB" id="A0A6G0VWM7"/>
<comment type="caution">
    <text evidence="1">The sequence shown here is derived from an EMBL/GenBank/DDBJ whole genome shotgun (WGS) entry which is preliminary data.</text>
</comment>
<evidence type="ECO:0000313" key="1">
    <source>
        <dbReference type="EMBL" id="KAF0712151.1"/>
    </source>
</evidence>
<dbReference type="OrthoDB" id="10049911at2759"/>
<accession>A0A6G0VWM7</accession>
<name>A0A6G0VWM7_APHCR</name>
<protein>
    <submittedName>
        <fullName evidence="1">Uncharacterized protein</fullName>
    </submittedName>
</protein>
<proteinExistence type="predicted"/>
<feature type="non-terminal residue" evidence="1">
    <location>
        <position position="1"/>
    </location>
</feature>
<dbReference type="Proteomes" id="UP000478052">
    <property type="component" value="Unassembled WGS sequence"/>
</dbReference>
<organism evidence="1 2">
    <name type="scientific">Aphis craccivora</name>
    <name type="common">Cowpea aphid</name>
    <dbReference type="NCBI Taxonomy" id="307492"/>
    <lineage>
        <taxon>Eukaryota</taxon>
        <taxon>Metazoa</taxon>
        <taxon>Ecdysozoa</taxon>
        <taxon>Arthropoda</taxon>
        <taxon>Hexapoda</taxon>
        <taxon>Insecta</taxon>
        <taxon>Pterygota</taxon>
        <taxon>Neoptera</taxon>
        <taxon>Paraneoptera</taxon>
        <taxon>Hemiptera</taxon>
        <taxon>Sternorrhyncha</taxon>
        <taxon>Aphidomorpha</taxon>
        <taxon>Aphidoidea</taxon>
        <taxon>Aphididae</taxon>
        <taxon>Aphidini</taxon>
        <taxon>Aphis</taxon>
        <taxon>Aphis</taxon>
    </lineage>
</organism>
<evidence type="ECO:0000313" key="2">
    <source>
        <dbReference type="Proteomes" id="UP000478052"/>
    </source>
</evidence>
<keyword evidence="2" id="KW-1185">Reference proteome</keyword>
<dbReference type="PANTHER" id="PTHR46704">
    <property type="entry name" value="CXC DOMAIN-CONTAINING PROTEIN-RELATED"/>
    <property type="match status" value="1"/>
</dbReference>
<sequence>FSSHDIITIVERVALKRATFLTRVVNFEIHYSQGRPLEGTAPPPPASCSTDSEVSSVIVRLGGFHFFMSFMGAIGYIMDGRGLQDLFSVAYAVASTEKILTGHAYSRAIRAHILAHLALAKIVLSKINFSEKEHLEMIDILSDVGITYFIENIETSSKISNILNIFSKKLLELETNGATAKLWIQYFHMVTLVKQFIQAERSGNWNLHLQCIQDMLPYFHASGHFLYAKSCHLYLQDMQELKSKLSNLDYERFVTKGYFTIRPSDKFWSGIWSDMTIEQTLLRSMKSNNGLTTINPMTTMIDISQQIEQFCGHVDARTSRISRDTIDVNKFFDWFKSHDPFTKSKNVMSISTGVIGDKEINCHLAYEIGIESMSNVIRSNFGQVKFQRKNRVMPLRGFTLKIQIYDEEIPVSPDIIFQRISYMKKSDEKFKEYFEFELAPYPLSLFDEKGMRKTKKSVFYDLFNPVTDYNFENAVYVIDDGFLLHRVVWQIRETFSSILNKYVNYVKQYYKNGVTIVFDGYPDDATISTKSAERYRRAIRHGAANVLFDETMCVTMSQEQFLSNDANNKRLIFFLQTQFVKIYCSIFLDDNANANDIDDAGQLFITTLYADKCVEMLSLDKLRYQLFAKSLMKKSSNLASLPPTQVAARQHSLRTYHQIQMWIGNEKNPLDWGWKNTKYGLVPITTNKDPAPQSVLNKVSCKCAKGCRGSCSCRKHGMTYDQEKNFETDEDFEKNIEKYYETDVEHEEKDNEKIN</sequence>
<dbReference type="PANTHER" id="PTHR46704:SF1">
    <property type="entry name" value="TELOMERE LENGTH REGULATION PROTEIN TEL2 HOMOLOG"/>
    <property type="match status" value="1"/>
</dbReference>
<dbReference type="EMBL" id="VUJU01011041">
    <property type="protein sequence ID" value="KAF0712151.1"/>
    <property type="molecule type" value="Genomic_DNA"/>
</dbReference>
<reference evidence="1 2" key="1">
    <citation type="submission" date="2019-08" db="EMBL/GenBank/DDBJ databases">
        <title>Whole genome of Aphis craccivora.</title>
        <authorList>
            <person name="Voronova N.V."/>
            <person name="Shulinski R.S."/>
            <person name="Bandarenka Y.V."/>
            <person name="Zhorov D.G."/>
            <person name="Warner D."/>
        </authorList>
    </citation>
    <scope>NUCLEOTIDE SEQUENCE [LARGE SCALE GENOMIC DNA]</scope>
    <source>
        <strain evidence="1">180601</strain>
        <tissue evidence="1">Whole Body</tissue>
    </source>
</reference>
<gene>
    <name evidence="1" type="ORF">FWK35_00028415</name>
</gene>